<evidence type="ECO:0000313" key="3">
    <source>
        <dbReference type="Proteomes" id="UP000024404"/>
    </source>
</evidence>
<dbReference type="Proteomes" id="UP000024404">
    <property type="component" value="Unassembled WGS sequence"/>
</dbReference>
<keyword evidence="1" id="KW-0812">Transmembrane</keyword>
<reference evidence="2" key="2">
    <citation type="submission" date="2022-06" db="UniProtKB">
        <authorList>
            <consortium name="EnsemblMetazoa"/>
        </authorList>
    </citation>
    <scope>IDENTIFICATION</scope>
</reference>
<name>A0A8R1XXD7_ONCVO</name>
<reference evidence="3" key="1">
    <citation type="submission" date="2013-10" db="EMBL/GenBank/DDBJ databases">
        <title>Genome sequencing of Onchocerca volvulus.</title>
        <authorList>
            <person name="Cotton J."/>
            <person name="Tsai J."/>
            <person name="Stanley E."/>
            <person name="Tracey A."/>
            <person name="Holroyd N."/>
            <person name="Lustigman S."/>
            <person name="Berriman M."/>
        </authorList>
    </citation>
    <scope>NUCLEOTIDE SEQUENCE</scope>
</reference>
<dbReference type="EnsemblMetazoa" id="OVOC5682.1">
    <property type="protein sequence ID" value="OVOC5682.1"/>
    <property type="gene ID" value="WBGene00242491"/>
</dbReference>
<accession>A0A8R1XXD7</accession>
<evidence type="ECO:0000313" key="2">
    <source>
        <dbReference type="EnsemblMetazoa" id="OVOC5682.1"/>
    </source>
</evidence>
<sequence>MTTYLKKISEGTCCHGIFQKQVPLTQTPRPQVLSPQDSQPLVLPTKISQTQSMPLKTPPSGFVWPNKIWKIASAERDSQKFFEEKQILWMVLILFTLCYFPVHLYNLASTFNDDPFMSLYKYDTVLALRKFIPKFMKYSSCCVIQYFIIF</sequence>
<feature type="transmembrane region" description="Helical" evidence="1">
    <location>
        <begin position="87"/>
        <end position="108"/>
    </location>
</feature>
<keyword evidence="1" id="KW-0472">Membrane</keyword>
<dbReference type="AlphaFoldDB" id="A0A8R1XXD7"/>
<organism evidence="2 3">
    <name type="scientific">Onchocerca volvulus</name>
    <dbReference type="NCBI Taxonomy" id="6282"/>
    <lineage>
        <taxon>Eukaryota</taxon>
        <taxon>Metazoa</taxon>
        <taxon>Ecdysozoa</taxon>
        <taxon>Nematoda</taxon>
        <taxon>Chromadorea</taxon>
        <taxon>Rhabditida</taxon>
        <taxon>Spirurina</taxon>
        <taxon>Spiruromorpha</taxon>
        <taxon>Filarioidea</taxon>
        <taxon>Onchocercidae</taxon>
        <taxon>Onchocerca</taxon>
    </lineage>
</organism>
<proteinExistence type="predicted"/>
<keyword evidence="1" id="KW-1133">Transmembrane helix</keyword>
<keyword evidence="3" id="KW-1185">Reference proteome</keyword>
<evidence type="ECO:0000256" key="1">
    <source>
        <dbReference type="SAM" id="Phobius"/>
    </source>
</evidence>
<protein>
    <submittedName>
        <fullName evidence="2">Uncharacterized protein</fullName>
    </submittedName>
</protein>
<dbReference type="EMBL" id="CMVM020000161">
    <property type="status" value="NOT_ANNOTATED_CDS"/>
    <property type="molecule type" value="Genomic_DNA"/>
</dbReference>